<evidence type="ECO:0000313" key="2">
    <source>
        <dbReference type="Proteomes" id="UP000253099"/>
    </source>
</evidence>
<reference evidence="1 2" key="1">
    <citation type="submission" date="2018-06" db="EMBL/GenBank/DDBJ databases">
        <title>Genomic insight into two independent archaeal endosymbiosis events.</title>
        <authorList>
            <person name="Lind A.E."/>
            <person name="Lewis W.H."/>
            <person name="Spang A."/>
            <person name="Guy L."/>
            <person name="Embley M.T."/>
            <person name="Ettema T.J.G."/>
        </authorList>
    </citation>
    <scope>NUCLEOTIDE SEQUENCE [LARGE SCALE GENOMIC DNA]</scope>
    <source>
        <strain evidence="1">NOE</strain>
    </source>
</reference>
<accession>A0A366M8T1</accession>
<comment type="caution">
    <text evidence="1">The sequence shown here is derived from an EMBL/GenBank/DDBJ whole genome shotgun (WGS) entry which is preliminary data.</text>
</comment>
<gene>
    <name evidence="1" type="ORF">ALNOE001_18570</name>
</gene>
<keyword evidence="2" id="KW-1185">Reference proteome</keyword>
<dbReference type="EMBL" id="NIZT01000059">
    <property type="protein sequence ID" value="RBQ22606.1"/>
    <property type="molecule type" value="Genomic_DNA"/>
</dbReference>
<dbReference type="AlphaFoldDB" id="A0A366M8T1"/>
<dbReference type="Proteomes" id="UP000253099">
    <property type="component" value="Unassembled WGS sequence"/>
</dbReference>
<proteinExistence type="predicted"/>
<protein>
    <submittedName>
        <fullName evidence="1">Uncharacterized protein</fullName>
    </submittedName>
</protein>
<evidence type="ECO:0000313" key="1">
    <source>
        <dbReference type="EMBL" id="RBQ22606.1"/>
    </source>
</evidence>
<name>A0A366M8T1_9EURY</name>
<organism evidence="1 2">
    <name type="scientific">Candidatus Methanobinarius endosymbioticus</name>
    <dbReference type="NCBI Taxonomy" id="2006182"/>
    <lineage>
        <taxon>Archaea</taxon>
        <taxon>Methanobacteriati</taxon>
        <taxon>Methanobacteriota</taxon>
        <taxon>Methanomada group</taxon>
        <taxon>Methanobacteria</taxon>
        <taxon>Methanobacteriales</taxon>
        <taxon>Methanobacteriaceae</taxon>
        <taxon>Candidatus Methanobinarius</taxon>
    </lineage>
</organism>
<sequence length="133" mass="15275">MEIIRKQQERQRQAQYDPLVNNRIYGSSVFGNMMNAMNANNRLARSANYNTGKTTLISTQKLIRPLDTTIGVVYALPNSKWAEGMKLRDMPNGSVTKFLHDTTVKYKITGPKIYGGLMHWVKLLMYMTILKEM</sequence>